<keyword evidence="11 12" id="KW-0407">Ion channel</keyword>
<accession>A0A812CDU4</accession>
<dbReference type="Gene3D" id="2.60.470.10">
    <property type="entry name" value="Acid-sensing ion channels like domains"/>
    <property type="match status" value="1"/>
</dbReference>
<dbReference type="OrthoDB" id="6502088at2759"/>
<proteinExistence type="inferred from homology"/>
<dbReference type="Gene3D" id="1.10.287.770">
    <property type="entry name" value="YojJ-like"/>
    <property type="match status" value="1"/>
</dbReference>
<dbReference type="PANTHER" id="PTHR11690">
    <property type="entry name" value="AMILORIDE-SENSITIVE SODIUM CHANNEL-RELATED"/>
    <property type="match status" value="1"/>
</dbReference>
<gene>
    <name evidence="15" type="ORF">SPHA_32397</name>
</gene>
<feature type="coiled-coil region" evidence="13">
    <location>
        <begin position="598"/>
        <end position="625"/>
    </location>
</feature>
<keyword evidence="6" id="KW-0915">Sodium</keyword>
<evidence type="ECO:0000256" key="3">
    <source>
        <dbReference type="ARBA" id="ARBA00022461"/>
    </source>
</evidence>
<dbReference type="InterPro" id="IPR001873">
    <property type="entry name" value="ENaC"/>
</dbReference>
<dbReference type="PRINTS" id="PR01078">
    <property type="entry name" value="AMINACHANNEL"/>
</dbReference>
<evidence type="ECO:0000256" key="12">
    <source>
        <dbReference type="RuleBase" id="RU000679"/>
    </source>
</evidence>
<dbReference type="GO" id="GO:0015280">
    <property type="term" value="F:ligand-gated sodium channel activity"/>
    <property type="evidence" value="ECO:0007669"/>
    <property type="project" value="TreeGrafter"/>
</dbReference>
<dbReference type="GO" id="GO:0005886">
    <property type="term" value="C:plasma membrane"/>
    <property type="evidence" value="ECO:0007669"/>
    <property type="project" value="TreeGrafter"/>
</dbReference>
<dbReference type="PANTHER" id="PTHR11690:SF300">
    <property type="entry name" value="PICKPOCKET PROTEIN 19"/>
    <property type="match status" value="1"/>
</dbReference>
<evidence type="ECO:0000256" key="10">
    <source>
        <dbReference type="ARBA" id="ARBA00023201"/>
    </source>
</evidence>
<keyword evidence="7 12" id="KW-0406">Ion transport</keyword>
<organism evidence="15 16">
    <name type="scientific">Acanthosepion pharaonis</name>
    <name type="common">Pharaoh cuttlefish</name>
    <name type="synonym">Sepia pharaonis</name>
    <dbReference type="NCBI Taxonomy" id="158019"/>
    <lineage>
        <taxon>Eukaryota</taxon>
        <taxon>Metazoa</taxon>
        <taxon>Spiralia</taxon>
        <taxon>Lophotrochozoa</taxon>
        <taxon>Mollusca</taxon>
        <taxon>Cephalopoda</taxon>
        <taxon>Coleoidea</taxon>
        <taxon>Decapodiformes</taxon>
        <taxon>Sepiida</taxon>
        <taxon>Sepiina</taxon>
        <taxon>Sepiidae</taxon>
        <taxon>Acanthosepion</taxon>
    </lineage>
</organism>
<evidence type="ECO:0000256" key="4">
    <source>
        <dbReference type="ARBA" id="ARBA00022692"/>
    </source>
</evidence>
<keyword evidence="8 14" id="KW-0472">Membrane</keyword>
<keyword evidence="4 12" id="KW-0812">Transmembrane</keyword>
<evidence type="ECO:0000256" key="1">
    <source>
        <dbReference type="ARBA" id="ARBA00004141"/>
    </source>
</evidence>
<evidence type="ECO:0000256" key="9">
    <source>
        <dbReference type="ARBA" id="ARBA00023180"/>
    </source>
</evidence>
<keyword evidence="2 12" id="KW-0813">Transport</keyword>
<evidence type="ECO:0000256" key="14">
    <source>
        <dbReference type="SAM" id="Phobius"/>
    </source>
</evidence>
<evidence type="ECO:0000256" key="6">
    <source>
        <dbReference type="ARBA" id="ARBA00023053"/>
    </source>
</evidence>
<comment type="caution">
    <text evidence="15">The sequence shown here is derived from an EMBL/GenBank/DDBJ whole genome shotgun (WGS) entry which is preliminary data.</text>
</comment>
<protein>
    <submittedName>
        <fullName evidence="15">ASIC2</fullName>
    </submittedName>
</protein>
<evidence type="ECO:0000256" key="7">
    <source>
        <dbReference type="ARBA" id="ARBA00023065"/>
    </source>
</evidence>
<evidence type="ECO:0000256" key="5">
    <source>
        <dbReference type="ARBA" id="ARBA00022989"/>
    </source>
</evidence>
<evidence type="ECO:0000313" key="15">
    <source>
        <dbReference type="EMBL" id="CAE1260761.1"/>
    </source>
</evidence>
<feature type="transmembrane region" description="Helical" evidence="14">
    <location>
        <begin position="814"/>
        <end position="837"/>
    </location>
</feature>
<keyword evidence="3 12" id="KW-0894">Sodium channel</keyword>
<evidence type="ECO:0000256" key="13">
    <source>
        <dbReference type="SAM" id="Coils"/>
    </source>
</evidence>
<keyword evidence="10 12" id="KW-0739">Sodium transport</keyword>
<reference evidence="15" key="1">
    <citation type="submission" date="2021-01" db="EMBL/GenBank/DDBJ databases">
        <authorList>
            <person name="Li R."/>
            <person name="Bekaert M."/>
        </authorList>
    </citation>
    <scope>NUCLEOTIDE SEQUENCE</scope>
    <source>
        <strain evidence="15">Farmed</strain>
    </source>
</reference>
<evidence type="ECO:0000313" key="16">
    <source>
        <dbReference type="Proteomes" id="UP000597762"/>
    </source>
</evidence>
<keyword evidence="16" id="KW-1185">Reference proteome</keyword>
<evidence type="ECO:0000256" key="2">
    <source>
        <dbReference type="ARBA" id="ARBA00022448"/>
    </source>
</evidence>
<comment type="subcellular location">
    <subcellularLocation>
        <location evidence="1">Membrane</location>
        <topology evidence="1">Multi-pass membrane protein</topology>
    </subcellularLocation>
</comment>
<name>A0A812CDU4_ACAPH</name>
<sequence>MSYQIIDRIIYYYTWPVTVNVEVNYNKSLVFPSVTICNQNQFRISKASQKGQYELLDSLYTRTGPVNSTFLRKYQANNLTFYKLFTSVSHQKEDLIVSCSWGGELCGPENFTMVITDHGVCYTFSQESNGDLRKAATTGADNGLRLLLNVEQYEYMPGPHDAAGVKILMHNNGEFPKVHELGLATPTGTHAFVGLKIVSLSNLPEPRGNCSSKDLKFFPDYTPENCEIDCFTEHLHKICKCRLKFMPHKYGVPPVCTLQQYFECYLPKRDEILYHVRRYCTCPIPCNTILYDPSVSYASTSSYAVDSLLTKVTSGDVESKFLHAREVSNRVVVERFNHTKQLITELAASFTNLKRLFDENINDRIDKQVKLLSNFYNDTTKQAKTKQWMNKYQTYAVEKNFLRVREAMEERTLKYLAFDYLNFIYIIENRLRELAGTELTDKTIRKFLYVMIVNSCKANIEKGNKAMGNYTELLGSFQNGTPIFNYKYKTTPRSHNIYIVPKPLLSRALTHSSYAIKYTKKLPQWIKRVQDSLQMYIDLANETFVNHTLNETRMAQISEAYNKACKNYNFAKSAFYFYSVDWSKEQVEQKELVTSALLEKYENIANDMKFNLQNLESLLRSLQNTIMHNLTVTSRLAIDYLNASTSKRSLAKIFTSASIRQGINELKTFFIEIRARGSTLFDSWNKLAMASVNIWENILNDVDLVDYYTFLNKTEYLQDLADVTKNILDQHDKVRDENDLRELVGNTDRIFLYCLENVIEEMAAFEESLKMDTDFLRENFLELAIFYRELSYEQITQQVAYDIFSLFCDIGGSMGLFIGASVLTIFEIVEFIFNQSLRIAFLQKKKK</sequence>
<keyword evidence="9" id="KW-0325">Glycoprotein</keyword>
<dbReference type="FunFam" id="1.10.287.770:FF:000001">
    <property type="entry name" value="Acid-sensing ion channel subunit 1"/>
    <property type="match status" value="1"/>
</dbReference>
<dbReference type="EMBL" id="CAHIKZ030001347">
    <property type="protein sequence ID" value="CAE1260761.1"/>
    <property type="molecule type" value="Genomic_DNA"/>
</dbReference>
<comment type="similarity">
    <text evidence="12">Belongs to the amiloride-sensitive sodium channel (TC 1.A.6) family.</text>
</comment>
<dbReference type="AlphaFoldDB" id="A0A812CDU4"/>
<evidence type="ECO:0000256" key="8">
    <source>
        <dbReference type="ARBA" id="ARBA00023136"/>
    </source>
</evidence>
<dbReference type="Proteomes" id="UP000597762">
    <property type="component" value="Unassembled WGS sequence"/>
</dbReference>
<dbReference type="Pfam" id="PF00858">
    <property type="entry name" value="ASC"/>
    <property type="match status" value="2"/>
</dbReference>
<keyword evidence="13" id="KW-0175">Coiled coil</keyword>
<keyword evidence="5 14" id="KW-1133">Transmembrane helix</keyword>
<evidence type="ECO:0000256" key="11">
    <source>
        <dbReference type="ARBA" id="ARBA00023303"/>
    </source>
</evidence>